<comment type="caution">
    <text evidence="1">The sequence shown here is derived from an EMBL/GenBank/DDBJ whole genome shotgun (WGS) entry which is preliminary data.</text>
</comment>
<proteinExistence type="predicted"/>
<dbReference type="Proteomes" id="UP000737018">
    <property type="component" value="Unassembled WGS sequence"/>
</dbReference>
<sequence length="122" mass="13831">MVTFCGCAISQIRKKGLISHFRSCRKFCLSLEAVQLIMLLSRSFKDSWIWFLTCLLDGGNGHLLSRSLTTDFVWGAFMLTPTSCARSKALKDAMHKDKEFENQMAAFEAIYRCHCTCFASEA</sequence>
<protein>
    <submittedName>
        <fullName evidence="1">Uncharacterized protein</fullName>
    </submittedName>
</protein>
<dbReference type="AlphaFoldDB" id="A0A8J4RVE7"/>
<organism evidence="1 2">
    <name type="scientific">Castanea mollissima</name>
    <name type="common">Chinese chestnut</name>
    <dbReference type="NCBI Taxonomy" id="60419"/>
    <lineage>
        <taxon>Eukaryota</taxon>
        <taxon>Viridiplantae</taxon>
        <taxon>Streptophyta</taxon>
        <taxon>Embryophyta</taxon>
        <taxon>Tracheophyta</taxon>
        <taxon>Spermatophyta</taxon>
        <taxon>Magnoliopsida</taxon>
        <taxon>eudicotyledons</taxon>
        <taxon>Gunneridae</taxon>
        <taxon>Pentapetalae</taxon>
        <taxon>rosids</taxon>
        <taxon>fabids</taxon>
        <taxon>Fagales</taxon>
        <taxon>Fagaceae</taxon>
        <taxon>Castanea</taxon>
    </lineage>
</organism>
<reference evidence="1" key="1">
    <citation type="submission" date="2020-03" db="EMBL/GenBank/DDBJ databases">
        <title>Castanea mollissima Vanexum genome sequencing.</title>
        <authorList>
            <person name="Staton M."/>
        </authorList>
    </citation>
    <scope>NUCLEOTIDE SEQUENCE</scope>
    <source>
        <tissue evidence="1">Leaf</tissue>
    </source>
</reference>
<keyword evidence="2" id="KW-1185">Reference proteome</keyword>
<evidence type="ECO:0000313" key="2">
    <source>
        <dbReference type="Proteomes" id="UP000737018"/>
    </source>
</evidence>
<gene>
    <name evidence="1" type="ORF">CMV_006553</name>
</gene>
<name>A0A8J4RVE7_9ROSI</name>
<dbReference type="EMBL" id="JRKL02000621">
    <property type="protein sequence ID" value="KAF3969668.1"/>
    <property type="molecule type" value="Genomic_DNA"/>
</dbReference>
<evidence type="ECO:0000313" key="1">
    <source>
        <dbReference type="EMBL" id="KAF3969668.1"/>
    </source>
</evidence>
<accession>A0A8J4RVE7</accession>